<evidence type="ECO:0000313" key="2">
    <source>
        <dbReference type="Proteomes" id="UP000240259"/>
    </source>
</evidence>
<sequence length="662" mass="68139">MTRNLETTMASSAAKIGNIGKTLLAGFGFGAILGGLTSLPAAVRGVVRSLGDLADAADKIGLPVEELEAFRYGAQLAGVEADSLDDSLAKFTKTIGEASAKGNDFSKILDQNGVALKNADGSIRPVTELLSDYADLIKNASSETEQMFLATTAFGRGGGDMVNFLRDGADGLDKVRAAAKAAGVVLSDDLVRAAAEVDDSFDKLAMQMDSLFKTEVVQGIKTVQNLIEKFEALPGAIDGAWKSFEGFWNNIIGKSPQDIATEKLRAAINAAAVNGPPTGGFSVGDLDFGPAAPKSDRVGAPQQKTIVSIPGAVEDLTGAVDRFVDHVIKAESGGNNSAKNPNSSATGAGQFIESTWLDLFKRYFPDRAEGMTRGAILALRKDGNVSRSLIEAYASENARVLQAAGVHVDEAALQLAHFLGAGDAAKVLTAASGTPLAGLISAASIKANPTILGGGATVNDAISYAKNRASGGGSGRSRQKMTPEGVFAGSVQDIQQRIDLLNAEFAAQSQLNPAIDDYGFAVEKASIKQQLLNEAAAAGVAITPELSAKIDALASNYAKASTAGDQLKASQEQLSQRLQESSDFGKDVLGGFISDLRAGKSATEALAGAIEKVAEKLADIGLNALFDGIGGTPGGGSALLGTVGPFGLCAANDNNLDLRRAA</sequence>
<dbReference type="AlphaFoldDB" id="A0A2T4IRE3"/>
<protein>
    <recommendedName>
        <fullName evidence="3">Phage tail tape measure protein domain-containing protein</fullName>
    </recommendedName>
</protein>
<comment type="caution">
    <text evidence="1">The sequence shown here is derived from an EMBL/GenBank/DDBJ whole genome shotgun (WGS) entry which is preliminary data.</text>
</comment>
<organism evidence="1 2">
    <name type="scientific">Mesorhizobium helmanticense</name>
    <dbReference type="NCBI Taxonomy" id="1776423"/>
    <lineage>
        <taxon>Bacteria</taxon>
        <taxon>Pseudomonadati</taxon>
        <taxon>Pseudomonadota</taxon>
        <taxon>Alphaproteobacteria</taxon>
        <taxon>Hyphomicrobiales</taxon>
        <taxon>Phyllobacteriaceae</taxon>
        <taxon>Mesorhizobium</taxon>
    </lineage>
</organism>
<name>A0A2T4IRE3_9HYPH</name>
<gene>
    <name evidence="1" type="ORF">C9427_21400</name>
</gene>
<keyword evidence="2" id="KW-1185">Reference proteome</keyword>
<dbReference type="Proteomes" id="UP000240259">
    <property type="component" value="Unassembled WGS sequence"/>
</dbReference>
<evidence type="ECO:0000313" key="1">
    <source>
        <dbReference type="EMBL" id="PTE08207.1"/>
    </source>
</evidence>
<dbReference type="EMBL" id="PZJX01000040">
    <property type="protein sequence ID" value="PTE08207.1"/>
    <property type="molecule type" value="Genomic_DNA"/>
</dbReference>
<accession>A0A2T4IRE3</accession>
<evidence type="ECO:0008006" key="3">
    <source>
        <dbReference type="Google" id="ProtNLM"/>
    </source>
</evidence>
<proteinExistence type="predicted"/>
<dbReference type="Gene3D" id="1.10.530.10">
    <property type="match status" value="1"/>
</dbReference>
<reference evidence="1 2" key="1">
    <citation type="submission" date="2018-03" db="EMBL/GenBank/DDBJ databases">
        <title>Genome sequence of the symbiotic type strain Mesorhizobium helmanticense CSLC115NT isolated from Lotus corniculatus nodules.</title>
        <authorList>
            <person name="Sannazzaro A.I."/>
            <person name="Torres Tejerizo G.A."/>
            <person name="Dip D."/>
            <person name="Caballero M."/>
            <person name="Pistorio M."/>
            <person name="Estrella M.J."/>
        </authorList>
    </citation>
    <scope>NUCLEOTIDE SEQUENCE [LARGE SCALE GENOMIC DNA]</scope>
    <source>
        <strain evidence="1 2">CSLC115N</strain>
    </source>
</reference>